<protein>
    <submittedName>
        <fullName evidence="1">Uncharacterized protein</fullName>
    </submittedName>
</protein>
<reference evidence="1 2" key="1">
    <citation type="submission" date="2017-09" db="EMBL/GenBank/DDBJ databases">
        <title>Depth-based differentiation of microbial function through sediment-hosted aquifers and enrichment of novel symbionts in the deep terrestrial subsurface.</title>
        <authorList>
            <person name="Probst A.J."/>
            <person name="Ladd B."/>
            <person name="Jarett J.K."/>
            <person name="Geller-Mcgrath D.E."/>
            <person name="Sieber C.M."/>
            <person name="Emerson J.B."/>
            <person name="Anantharaman K."/>
            <person name="Thomas B.C."/>
            <person name="Malmstrom R."/>
            <person name="Stieglmeier M."/>
            <person name="Klingl A."/>
            <person name="Woyke T."/>
            <person name="Ryan C.M."/>
            <person name="Banfield J.F."/>
        </authorList>
    </citation>
    <scope>NUCLEOTIDE SEQUENCE [LARGE SCALE GENOMIC DNA]</scope>
    <source>
        <strain evidence="1">CG23_combo_of_CG06-09_8_20_14_all_37_18</strain>
    </source>
</reference>
<gene>
    <name evidence="1" type="ORF">COX35_00005</name>
</gene>
<evidence type="ECO:0000313" key="2">
    <source>
        <dbReference type="Proteomes" id="UP000229952"/>
    </source>
</evidence>
<proteinExistence type="predicted"/>
<sequence>MILGIKGDFSQCVDYDCVYKIKEDDDPELILTGGADSPNIVCLYNGSAYLFYELPPQDSHKFTVEVWKDNQKIFSAVLNVNEDPTKTCCEVGEYCGNLGSTSDNACCSHNCCDTGYVCLAAGGCTNECNSLGDTECRASDNKVRTCGNYDTDSCLEWSDYTAPCPSDKPLCNETTKTCYNPQAGCTDECSPSGKTECLTTTTYKNCSNYDTDSCLEWSTAKNCPSDKLNCNTATGQCEAPVYTCTQTAGQTCEVGTSCPAGKQSATGNCPTGQTCCKTETYTCTTNGGTCKATCLATEDTITGTCPTATDKCCKTKDTCNSAISLSDCTTSCNCYPAGCTCPAGCVRTGNIENENREYRK</sequence>
<dbReference type="EMBL" id="PCRQ01000001">
    <property type="protein sequence ID" value="PIP24558.1"/>
    <property type="molecule type" value="Genomic_DNA"/>
</dbReference>
<feature type="non-terminal residue" evidence="1">
    <location>
        <position position="360"/>
    </location>
</feature>
<dbReference type="AlphaFoldDB" id="A0A2G9YZ90"/>
<name>A0A2G9YZ90_9BACT</name>
<comment type="caution">
    <text evidence="1">The sequence shown here is derived from an EMBL/GenBank/DDBJ whole genome shotgun (WGS) entry which is preliminary data.</text>
</comment>
<accession>A0A2G9YZ90</accession>
<dbReference type="Proteomes" id="UP000229952">
    <property type="component" value="Unassembled WGS sequence"/>
</dbReference>
<evidence type="ECO:0000313" key="1">
    <source>
        <dbReference type="EMBL" id="PIP24558.1"/>
    </source>
</evidence>
<organism evidence="1 2">
    <name type="scientific">Candidatus Nealsonbacteria bacterium CG23_combo_of_CG06-09_8_20_14_all_37_18</name>
    <dbReference type="NCBI Taxonomy" id="1974720"/>
    <lineage>
        <taxon>Bacteria</taxon>
        <taxon>Candidatus Nealsoniibacteriota</taxon>
    </lineage>
</organism>